<dbReference type="SMART" id="SM00220">
    <property type="entry name" value="S_TKc"/>
    <property type="match status" value="1"/>
</dbReference>
<sequence length="469" mass="53737">MGIERWDDDYEYAAHQPQTEQERLMRVVHGVQCTSRRFDENSRQNVYELYAHQLGEQAFHMHRPLDYFATAARDEEEETKSEIEFENSTSNYLVAVFFDPTRHLPSNEPIALTRTGLVQFAYHFAQSRSKKRGESVVSVHPVVFRTMDRAQLTHHLDDVQREQQVLQALRPEGFRKSRPYAFGRVEHVTFGRAYDHFPQWRFLEDAYNQYLLTDFAFNGSLVQYAAKRLREFSIEVAHLAGESRILDGNVVMKAVQHLWREEALSIFAGLARAVSYMHANGVCHLDLNPQSIAVDAHVNPMIVNFSSAEPVGSDGLAALGRPIYCKAHFAPHEIKMHNRNLHQSPGVNGKSADMYSLGVLLFWLLFVSQGNNESGQWRVLDPVQQDPNWNGNLVDHIQDASAIHDQCVICLSHGTLDSEIAYLLRGLLANDPYERVSAEELGQLTSRYQLQGDMFERCERAFRNILTNF</sequence>
<dbReference type="OrthoDB" id="4062651at2759"/>
<dbReference type="GO" id="GO:0035556">
    <property type="term" value="P:intracellular signal transduction"/>
    <property type="evidence" value="ECO:0007669"/>
    <property type="project" value="TreeGrafter"/>
</dbReference>
<accession>A0A8K1FCQ1</accession>
<gene>
    <name evidence="4" type="ORF">Poli38472_008702</name>
</gene>
<organism evidence="4 5">
    <name type="scientific">Pythium oligandrum</name>
    <name type="common">Mycoparasitic fungus</name>
    <dbReference type="NCBI Taxonomy" id="41045"/>
    <lineage>
        <taxon>Eukaryota</taxon>
        <taxon>Sar</taxon>
        <taxon>Stramenopiles</taxon>
        <taxon>Oomycota</taxon>
        <taxon>Peronosporomycetes</taxon>
        <taxon>Pythiales</taxon>
        <taxon>Pythiaceae</taxon>
        <taxon>Pythium</taxon>
    </lineage>
</organism>
<evidence type="ECO:0000313" key="5">
    <source>
        <dbReference type="Proteomes" id="UP000794436"/>
    </source>
</evidence>
<dbReference type="InterPro" id="IPR011009">
    <property type="entry name" value="Kinase-like_dom_sf"/>
</dbReference>
<evidence type="ECO:0000313" key="4">
    <source>
        <dbReference type="EMBL" id="TMW56054.1"/>
    </source>
</evidence>
<keyword evidence="1" id="KW-0547">Nucleotide-binding</keyword>
<dbReference type="GO" id="GO:0004674">
    <property type="term" value="F:protein serine/threonine kinase activity"/>
    <property type="evidence" value="ECO:0007669"/>
    <property type="project" value="TreeGrafter"/>
</dbReference>
<name>A0A8K1FCQ1_PYTOL</name>
<keyword evidence="2" id="KW-0067">ATP-binding</keyword>
<dbReference type="GO" id="GO:0005737">
    <property type="term" value="C:cytoplasm"/>
    <property type="evidence" value="ECO:0007669"/>
    <property type="project" value="TreeGrafter"/>
</dbReference>
<dbReference type="PROSITE" id="PS50011">
    <property type="entry name" value="PROTEIN_KINASE_DOM"/>
    <property type="match status" value="1"/>
</dbReference>
<evidence type="ECO:0000256" key="1">
    <source>
        <dbReference type="ARBA" id="ARBA00022741"/>
    </source>
</evidence>
<comment type="caution">
    <text evidence="4">The sequence shown here is derived from an EMBL/GenBank/DDBJ whole genome shotgun (WGS) entry which is preliminary data.</text>
</comment>
<dbReference type="Gene3D" id="1.10.510.10">
    <property type="entry name" value="Transferase(Phosphotransferase) domain 1"/>
    <property type="match status" value="1"/>
</dbReference>
<reference evidence="4" key="1">
    <citation type="submission" date="2019-03" db="EMBL/GenBank/DDBJ databases">
        <title>Long read genome sequence of the mycoparasitic Pythium oligandrum ATCC 38472 isolated from sugarbeet rhizosphere.</title>
        <authorList>
            <person name="Gaulin E."/>
        </authorList>
    </citation>
    <scope>NUCLEOTIDE SEQUENCE</scope>
    <source>
        <strain evidence="4">ATCC 38472_TT</strain>
    </source>
</reference>
<dbReference type="EMBL" id="SPLM01000146">
    <property type="protein sequence ID" value="TMW56054.1"/>
    <property type="molecule type" value="Genomic_DNA"/>
</dbReference>
<dbReference type="Proteomes" id="UP000794436">
    <property type="component" value="Unassembled WGS sequence"/>
</dbReference>
<feature type="domain" description="Protein kinase" evidence="3">
    <location>
        <begin position="104"/>
        <end position="448"/>
    </location>
</feature>
<dbReference type="GO" id="GO:0005524">
    <property type="term" value="F:ATP binding"/>
    <property type="evidence" value="ECO:0007669"/>
    <property type="project" value="UniProtKB-KW"/>
</dbReference>
<dbReference type="PANTHER" id="PTHR24346">
    <property type="entry name" value="MAP/MICROTUBULE AFFINITY-REGULATING KINASE"/>
    <property type="match status" value="1"/>
</dbReference>
<protein>
    <recommendedName>
        <fullName evidence="3">Protein kinase domain-containing protein</fullName>
    </recommendedName>
</protein>
<keyword evidence="5" id="KW-1185">Reference proteome</keyword>
<dbReference type="InterPro" id="IPR000719">
    <property type="entry name" value="Prot_kinase_dom"/>
</dbReference>
<evidence type="ECO:0000256" key="2">
    <source>
        <dbReference type="ARBA" id="ARBA00022840"/>
    </source>
</evidence>
<evidence type="ECO:0000259" key="3">
    <source>
        <dbReference type="PROSITE" id="PS50011"/>
    </source>
</evidence>
<dbReference type="PANTHER" id="PTHR24346:SF30">
    <property type="entry name" value="MATERNAL EMBRYONIC LEUCINE ZIPPER KINASE"/>
    <property type="match status" value="1"/>
</dbReference>
<proteinExistence type="predicted"/>
<dbReference type="AlphaFoldDB" id="A0A8K1FCQ1"/>
<dbReference type="SUPFAM" id="SSF56112">
    <property type="entry name" value="Protein kinase-like (PK-like)"/>
    <property type="match status" value="1"/>
</dbReference>
<dbReference type="Pfam" id="PF00069">
    <property type="entry name" value="Pkinase"/>
    <property type="match status" value="1"/>
</dbReference>